<protein>
    <recommendedName>
        <fullName evidence="5">Phage tail protein</fullName>
    </recommendedName>
</protein>
<dbReference type="Gene3D" id="2.40.30.200">
    <property type="match status" value="1"/>
</dbReference>
<evidence type="ECO:0000313" key="1">
    <source>
        <dbReference type="EMBL" id="MEB3428876.1"/>
    </source>
</evidence>
<dbReference type="Proteomes" id="UP001357733">
    <property type="component" value="Unassembled WGS sequence"/>
</dbReference>
<dbReference type="EMBL" id="JAYKOT010000002">
    <property type="protein sequence ID" value="MEB3428876.1"/>
    <property type="molecule type" value="Genomic_DNA"/>
</dbReference>
<organism evidence="1 4">
    <name type="scientific">Citroniella saccharovorans</name>
    <dbReference type="NCBI Taxonomy" id="2053367"/>
    <lineage>
        <taxon>Bacteria</taxon>
        <taxon>Bacillati</taxon>
        <taxon>Bacillota</taxon>
        <taxon>Tissierellia</taxon>
        <taxon>Tissierellales</taxon>
        <taxon>Peptoniphilaceae</taxon>
        <taxon>Citroniella</taxon>
    </lineage>
</organism>
<comment type="caution">
    <text evidence="1">The sequence shown here is derived from an EMBL/GenBank/DDBJ whole genome shotgun (WGS) entry which is preliminary data.</text>
</comment>
<keyword evidence="4" id="KW-1185">Reference proteome</keyword>
<dbReference type="EMBL" id="JAYKOT010000003">
    <property type="protein sequence ID" value="MEB3428923.1"/>
    <property type="molecule type" value="Genomic_DNA"/>
</dbReference>
<dbReference type="EMBL" id="JAYKOT010000003">
    <property type="protein sequence ID" value="MEB3430237.1"/>
    <property type="molecule type" value="Genomic_DNA"/>
</dbReference>
<name>A0AAW9MRW6_9FIRM</name>
<accession>A0AAW9MRW6</accession>
<reference evidence="1 4" key="1">
    <citation type="submission" date="2024-01" db="EMBL/GenBank/DDBJ databases">
        <title>Complete genome sequence of Citroniella saccharovorans strain M6.X9, isolated from human fecal sample.</title>
        <authorList>
            <person name="Cheng G."/>
            <person name="Westerholm M."/>
            <person name="Schnurer A."/>
        </authorList>
    </citation>
    <scope>NUCLEOTIDE SEQUENCE [LARGE SCALE GENOMIC DNA]</scope>
    <source>
        <strain evidence="1 4">DSM 29873</strain>
    </source>
</reference>
<sequence>MIKIEFNNKTNREFALVVQNLTRRKRAEERIERHTVEGRSGQIIDRLGTFESYEREVTFANFEKDKVRDINKWLSGNGILRTSVDPDGFFYADVIDVMERNPLGCCRNSMKVTFLVEPFFYLERGRHPIKTDKSISIYNLGTIYSEPVIKVHGSGNGKLSINNKIINLSNIENYVTIDSKLKITHKDNLPKGKDMEGEYPIFEEGRNYISFSGGITKLEIVPYWREL</sequence>
<dbReference type="AlphaFoldDB" id="A0AAW9MRW6"/>
<evidence type="ECO:0000313" key="4">
    <source>
        <dbReference type="Proteomes" id="UP001357733"/>
    </source>
</evidence>
<evidence type="ECO:0000313" key="3">
    <source>
        <dbReference type="EMBL" id="MEB3430237.1"/>
    </source>
</evidence>
<dbReference type="RefSeq" id="WP_324618940.1">
    <property type="nucleotide sequence ID" value="NZ_JAYKOT010000002.1"/>
</dbReference>
<proteinExistence type="predicted"/>
<evidence type="ECO:0008006" key="5">
    <source>
        <dbReference type="Google" id="ProtNLM"/>
    </source>
</evidence>
<evidence type="ECO:0000313" key="2">
    <source>
        <dbReference type="EMBL" id="MEB3428923.1"/>
    </source>
</evidence>
<gene>
    <name evidence="1" type="ORF">VLK81_02355</name>
    <name evidence="2" type="ORF">VLK81_02600</name>
    <name evidence="3" type="ORF">VLK81_09600</name>
</gene>